<organism evidence="1">
    <name type="scientific">Hexamita inflata</name>
    <dbReference type="NCBI Taxonomy" id="28002"/>
    <lineage>
        <taxon>Eukaryota</taxon>
        <taxon>Metamonada</taxon>
        <taxon>Diplomonadida</taxon>
        <taxon>Hexamitidae</taxon>
        <taxon>Hexamitinae</taxon>
        <taxon>Hexamita</taxon>
    </lineage>
</organism>
<dbReference type="AlphaFoldDB" id="A0AA86U101"/>
<proteinExistence type="predicted"/>
<reference evidence="1" key="1">
    <citation type="submission" date="2023-06" db="EMBL/GenBank/DDBJ databases">
        <authorList>
            <person name="Kurt Z."/>
        </authorList>
    </citation>
    <scope>NUCLEOTIDE SEQUENCE</scope>
</reference>
<evidence type="ECO:0000313" key="2">
    <source>
        <dbReference type="EMBL" id="CAL6117005.1"/>
    </source>
</evidence>
<evidence type="ECO:0000313" key="3">
    <source>
        <dbReference type="Proteomes" id="UP001642409"/>
    </source>
</evidence>
<comment type="caution">
    <text evidence="1">The sequence shown here is derived from an EMBL/GenBank/DDBJ whole genome shotgun (WGS) entry which is preliminary data.</text>
</comment>
<gene>
    <name evidence="1" type="ORF">HINF_LOCUS23759</name>
    <name evidence="2" type="ORF">HINF_LOCUS79279</name>
</gene>
<protein>
    <submittedName>
        <fullName evidence="2">Hypothetical_protein</fullName>
    </submittedName>
</protein>
<reference evidence="2 3" key="2">
    <citation type="submission" date="2024-07" db="EMBL/GenBank/DDBJ databases">
        <authorList>
            <person name="Akdeniz Z."/>
        </authorList>
    </citation>
    <scope>NUCLEOTIDE SEQUENCE [LARGE SCALE GENOMIC DNA]</scope>
</reference>
<accession>A0AA86U101</accession>
<keyword evidence="3" id="KW-1185">Reference proteome</keyword>
<dbReference type="Proteomes" id="UP001642409">
    <property type="component" value="Unassembled WGS sequence"/>
</dbReference>
<evidence type="ECO:0000313" key="1">
    <source>
        <dbReference type="EMBL" id="CAI9936114.1"/>
    </source>
</evidence>
<dbReference type="EMBL" id="CATOUU010000631">
    <property type="protein sequence ID" value="CAI9936114.1"/>
    <property type="molecule type" value="Genomic_DNA"/>
</dbReference>
<dbReference type="EMBL" id="CAXDID020001146">
    <property type="protein sequence ID" value="CAL6117005.1"/>
    <property type="molecule type" value="Genomic_DNA"/>
</dbReference>
<name>A0AA86U101_9EUKA</name>
<sequence length="124" mass="14901">MLSTYLNPQLAMANKYTTIFKISPDQLMQMQLQYNQMLLQRKQIEPEQMLKNCTKSRKRANIQRRKSTLRQTTSYHNIQFTDQIQQALKNIYNKNIIGYRRTAPYYFHLTKPSSLMLIQFFLTN</sequence>